<evidence type="ECO:0000259" key="5">
    <source>
        <dbReference type="PROSITE" id="PS50931"/>
    </source>
</evidence>
<dbReference type="SUPFAM" id="SSF46785">
    <property type="entry name" value="Winged helix' DNA-binding domain"/>
    <property type="match status" value="1"/>
</dbReference>
<name>A0AA37W799_9GAMM</name>
<dbReference type="PANTHER" id="PTHR30537">
    <property type="entry name" value="HTH-TYPE TRANSCRIPTIONAL REGULATOR"/>
    <property type="match status" value="1"/>
</dbReference>
<gene>
    <name evidence="6" type="ORF">GCM10007876_15580</name>
</gene>
<feature type="domain" description="HTH lysR-type" evidence="5">
    <location>
        <begin position="1"/>
        <end position="59"/>
    </location>
</feature>
<dbReference type="Proteomes" id="UP001161389">
    <property type="component" value="Unassembled WGS sequence"/>
</dbReference>
<sequence length="302" mass="34381">MNNWDDIRYFLAVARKGSVSSAAKVLGVNHSTVSRRIQAFEEKHGVRLFDRQRDGYVMTAAADAIYEQALEMETLSLSVSRTLLGQDQRLEGVINLTMSHDIYECLLAEPLSRFRAQYPGIKINMRVTDTLLNMVNREADISVRKTGNPPDMLVGKKVCRMQHGIYASKDFDLACLKDPDYVVPIIVWEDEQETPEWAATLFPNSEIVMWVDDLASMYSAVRSGMGVARIACYYPELLMSAGRETPDQLIQQLPFAQAPSEWGVWVLNHVDLRKTARIQTLRKFLINELEGHRALFETSRYT</sequence>
<proteinExistence type="inferred from homology"/>
<accession>A0AA37W799</accession>
<evidence type="ECO:0000313" key="7">
    <source>
        <dbReference type="Proteomes" id="UP001161389"/>
    </source>
</evidence>
<reference evidence="6" key="2">
    <citation type="submission" date="2023-01" db="EMBL/GenBank/DDBJ databases">
        <title>Draft genome sequence of Litoribrevibacter albus strain NBRC 110071.</title>
        <authorList>
            <person name="Sun Q."/>
            <person name="Mori K."/>
        </authorList>
    </citation>
    <scope>NUCLEOTIDE SEQUENCE</scope>
    <source>
        <strain evidence="6">NBRC 110071</strain>
    </source>
</reference>
<dbReference type="SUPFAM" id="SSF53850">
    <property type="entry name" value="Periplasmic binding protein-like II"/>
    <property type="match status" value="1"/>
</dbReference>
<keyword evidence="4" id="KW-0804">Transcription</keyword>
<dbReference type="InterPro" id="IPR005119">
    <property type="entry name" value="LysR_subst-bd"/>
</dbReference>
<evidence type="ECO:0000256" key="1">
    <source>
        <dbReference type="ARBA" id="ARBA00009437"/>
    </source>
</evidence>
<reference evidence="6" key="1">
    <citation type="journal article" date="2014" name="Int. J. Syst. Evol. Microbiol.">
        <title>Complete genome sequence of Corynebacterium casei LMG S-19264T (=DSM 44701T), isolated from a smear-ripened cheese.</title>
        <authorList>
            <consortium name="US DOE Joint Genome Institute (JGI-PGF)"/>
            <person name="Walter F."/>
            <person name="Albersmeier A."/>
            <person name="Kalinowski J."/>
            <person name="Ruckert C."/>
        </authorList>
    </citation>
    <scope>NUCLEOTIDE SEQUENCE</scope>
    <source>
        <strain evidence="6">NBRC 110071</strain>
    </source>
</reference>
<dbReference type="Pfam" id="PF00126">
    <property type="entry name" value="HTH_1"/>
    <property type="match status" value="1"/>
</dbReference>
<keyword evidence="3" id="KW-0238">DNA-binding</keyword>
<dbReference type="AlphaFoldDB" id="A0AA37W799"/>
<keyword evidence="7" id="KW-1185">Reference proteome</keyword>
<evidence type="ECO:0000256" key="4">
    <source>
        <dbReference type="ARBA" id="ARBA00023163"/>
    </source>
</evidence>
<dbReference type="InterPro" id="IPR036390">
    <property type="entry name" value="WH_DNA-bd_sf"/>
</dbReference>
<dbReference type="InterPro" id="IPR000847">
    <property type="entry name" value="LysR_HTH_N"/>
</dbReference>
<dbReference type="GO" id="GO:0043565">
    <property type="term" value="F:sequence-specific DNA binding"/>
    <property type="evidence" value="ECO:0007669"/>
    <property type="project" value="TreeGrafter"/>
</dbReference>
<dbReference type="Pfam" id="PF03466">
    <property type="entry name" value="LysR_substrate"/>
    <property type="match status" value="1"/>
</dbReference>
<dbReference type="GO" id="GO:0003700">
    <property type="term" value="F:DNA-binding transcription factor activity"/>
    <property type="evidence" value="ECO:0007669"/>
    <property type="project" value="InterPro"/>
</dbReference>
<dbReference type="InterPro" id="IPR058163">
    <property type="entry name" value="LysR-type_TF_proteobact-type"/>
</dbReference>
<evidence type="ECO:0000313" key="6">
    <source>
        <dbReference type="EMBL" id="GLQ31079.1"/>
    </source>
</evidence>
<comment type="similarity">
    <text evidence="1">Belongs to the LysR transcriptional regulatory family.</text>
</comment>
<evidence type="ECO:0000256" key="3">
    <source>
        <dbReference type="ARBA" id="ARBA00023125"/>
    </source>
</evidence>
<dbReference type="InterPro" id="IPR036388">
    <property type="entry name" value="WH-like_DNA-bd_sf"/>
</dbReference>
<dbReference type="Gene3D" id="3.40.190.290">
    <property type="match status" value="1"/>
</dbReference>
<dbReference type="Gene3D" id="1.10.10.10">
    <property type="entry name" value="Winged helix-like DNA-binding domain superfamily/Winged helix DNA-binding domain"/>
    <property type="match status" value="1"/>
</dbReference>
<dbReference type="PROSITE" id="PS50931">
    <property type="entry name" value="HTH_LYSR"/>
    <property type="match status" value="1"/>
</dbReference>
<dbReference type="GO" id="GO:0006351">
    <property type="term" value="P:DNA-templated transcription"/>
    <property type="evidence" value="ECO:0007669"/>
    <property type="project" value="TreeGrafter"/>
</dbReference>
<evidence type="ECO:0000256" key="2">
    <source>
        <dbReference type="ARBA" id="ARBA00023015"/>
    </source>
</evidence>
<keyword evidence="2" id="KW-0805">Transcription regulation</keyword>
<comment type="caution">
    <text evidence="6">The sequence shown here is derived from an EMBL/GenBank/DDBJ whole genome shotgun (WGS) entry which is preliminary data.</text>
</comment>
<dbReference type="PANTHER" id="PTHR30537:SF3">
    <property type="entry name" value="TRANSCRIPTIONAL REGULATORY PROTEIN"/>
    <property type="match status" value="1"/>
</dbReference>
<dbReference type="EMBL" id="BSNM01000011">
    <property type="protein sequence ID" value="GLQ31079.1"/>
    <property type="molecule type" value="Genomic_DNA"/>
</dbReference>
<dbReference type="RefSeq" id="WP_284380563.1">
    <property type="nucleotide sequence ID" value="NZ_BSNM01000011.1"/>
</dbReference>
<organism evidence="6 7">
    <name type="scientific">Litoribrevibacter albus</name>
    <dbReference type="NCBI Taxonomy" id="1473156"/>
    <lineage>
        <taxon>Bacteria</taxon>
        <taxon>Pseudomonadati</taxon>
        <taxon>Pseudomonadota</taxon>
        <taxon>Gammaproteobacteria</taxon>
        <taxon>Oceanospirillales</taxon>
        <taxon>Oceanospirillaceae</taxon>
        <taxon>Litoribrevibacter</taxon>
    </lineage>
</organism>
<protein>
    <submittedName>
        <fullName evidence="6">LysR family transcriptional regulator</fullName>
    </submittedName>
</protein>